<proteinExistence type="predicted"/>
<organism evidence="1 2">
    <name type="scientific">Araneus ventricosus</name>
    <name type="common">Orbweaver spider</name>
    <name type="synonym">Epeira ventricosa</name>
    <dbReference type="NCBI Taxonomy" id="182803"/>
    <lineage>
        <taxon>Eukaryota</taxon>
        <taxon>Metazoa</taxon>
        <taxon>Ecdysozoa</taxon>
        <taxon>Arthropoda</taxon>
        <taxon>Chelicerata</taxon>
        <taxon>Arachnida</taxon>
        <taxon>Araneae</taxon>
        <taxon>Araneomorphae</taxon>
        <taxon>Entelegynae</taxon>
        <taxon>Araneoidea</taxon>
        <taxon>Araneidae</taxon>
        <taxon>Araneus</taxon>
    </lineage>
</organism>
<evidence type="ECO:0000313" key="2">
    <source>
        <dbReference type="Proteomes" id="UP000499080"/>
    </source>
</evidence>
<sequence length="175" mass="20457">MQQSAYSSASTDAFRVLNDYPPLHLNVRTDVVISQHIQRIKNSREIGVLQNFDFEMARKPWEVVKIDWSLFAENQAFGNVIYTDGLKIKNRIDCAFVHFQSNDEIYSELFRLSDEATVFMSETDGQRAYGKNHRRINNSQSFMDKCKQVEETALWFGECAWNILWSNCHCRSHYG</sequence>
<dbReference type="AlphaFoldDB" id="A0A4Y2BR27"/>
<accession>A0A4Y2BR27</accession>
<name>A0A4Y2BR27_ARAVE</name>
<dbReference type="OrthoDB" id="6509127at2759"/>
<comment type="caution">
    <text evidence="1">The sequence shown here is derived from an EMBL/GenBank/DDBJ whole genome shotgun (WGS) entry which is preliminary data.</text>
</comment>
<protein>
    <submittedName>
        <fullName evidence="1">Uncharacterized protein</fullName>
    </submittedName>
</protein>
<dbReference type="Proteomes" id="UP000499080">
    <property type="component" value="Unassembled WGS sequence"/>
</dbReference>
<keyword evidence="2" id="KW-1185">Reference proteome</keyword>
<reference evidence="1 2" key="1">
    <citation type="journal article" date="2019" name="Sci. Rep.">
        <title>Orb-weaving spider Araneus ventricosus genome elucidates the spidroin gene catalogue.</title>
        <authorList>
            <person name="Kono N."/>
            <person name="Nakamura H."/>
            <person name="Ohtoshi R."/>
            <person name="Moran D.A.P."/>
            <person name="Shinohara A."/>
            <person name="Yoshida Y."/>
            <person name="Fujiwara M."/>
            <person name="Mori M."/>
            <person name="Tomita M."/>
            <person name="Arakawa K."/>
        </authorList>
    </citation>
    <scope>NUCLEOTIDE SEQUENCE [LARGE SCALE GENOMIC DNA]</scope>
</reference>
<gene>
    <name evidence="1" type="ORF">AVEN_185063_1</name>
</gene>
<evidence type="ECO:0000313" key="1">
    <source>
        <dbReference type="EMBL" id="GBL94109.1"/>
    </source>
</evidence>
<dbReference type="EMBL" id="BGPR01000099">
    <property type="protein sequence ID" value="GBL94109.1"/>
    <property type="molecule type" value="Genomic_DNA"/>
</dbReference>